<comment type="subcellular location">
    <subcellularLocation>
        <location evidence="7">Cytoplasm</location>
    </subcellularLocation>
</comment>
<name>A0ABS5K056_9BACT</name>
<evidence type="ECO:0000259" key="9">
    <source>
        <dbReference type="PROSITE" id="PS51709"/>
    </source>
</evidence>
<dbReference type="InterPro" id="IPR018948">
    <property type="entry name" value="GTP-bd_TrmE_N"/>
</dbReference>
<dbReference type="GO" id="GO:0016787">
    <property type="term" value="F:hydrolase activity"/>
    <property type="evidence" value="ECO:0007669"/>
    <property type="project" value="UniProtKB-KW"/>
</dbReference>
<keyword evidence="7" id="KW-0479">Metal-binding</keyword>
<evidence type="ECO:0000313" key="10">
    <source>
        <dbReference type="EMBL" id="MBS2100547.1"/>
    </source>
</evidence>
<feature type="binding site" evidence="7">
    <location>
        <position position="469"/>
    </location>
    <ligand>
        <name>(6S)-5-formyl-5,6,7,8-tetrahydrofolate</name>
        <dbReference type="ChEBI" id="CHEBI:57457"/>
    </ligand>
</feature>
<dbReference type="PANTHER" id="PTHR42714">
    <property type="entry name" value="TRNA MODIFICATION GTPASE GTPBP3"/>
    <property type="match status" value="1"/>
</dbReference>
<protein>
    <recommendedName>
        <fullName evidence="7">tRNA modification GTPase MnmE</fullName>
        <ecNumber evidence="7">3.6.-.-</ecNumber>
    </recommendedName>
</protein>
<dbReference type="InterPro" id="IPR006073">
    <property type="entry name" value="GTP-bd"/>
</dbReference>
<dbReference type="Gene3D" id="3.40.50.300">
    <property type="entry name" value="P-loop containing nucleotide triphosphate hydrolases"/>
    <property type="match status" value="1"/>
</dbReference>
<keyword evidence="6 7" id="KW-0342">GTP-binding</keyword>
<dbReference type="Pfam" id="PF12631">
    <property type="entry name" value="MnmE_helical"/>
    <property type="match status" value="1"/>
</dbReference>
<comment type="caution">
    <text evidence="10">The sequence shown here is derived from an EMBL/GenBank/DDBJ whole genome shotgun (WGS) entry which is preliminary data.</text>
</comment>
<dbReference type="NCBIfam" id="TIGR00450">
    <property type="entry name" value="mnmE_trmE_thdF"/>
    <property type="match status" value="1"/>
</dbReference>
<keyword evidence="3 7" id="KW-0547">Nucleotide-binding</keyword>
<dbReference type="SUPFAM" id="SSF52540">
    <property type="entry name" value="P-loop containing nucleoside triphosphate hydrolases"/>
    <property type="match status" value="1"/>
</dbReference>
<dbReference type="PROSITE" id="PS51709">
    <property type="entry name" value="G_TRME"/>
    <property type="match status" value="1"/>
</dbReference>
<dbReference type="NCBIfam" id="TIGR00231">
    <property type="entry name" value="small_GTP"/>
    <property type="match status" value="1"/>
</dbReference>
<dbReference type="InterPro" id="IPR031168">
    <property type="entry name" value="G_TrmE"/>
</dbReference>
<comment type="function">
    <text evidence="7">Exhibits a very high intrinsic GTPase hydrolysis rate. Involved in the addition of a carboxymethylaminomethyl (cmnm) group at the wobble position (U34) of certain tRNAs, forming tRNA-cmnm(5)s(2)U34.</text>
</comment>
<keyword evidence="2 7" id="KW-0819">tRNA processing</keyword>
<dbReference type="CDD" id="cd04164">
    <property type="entry name" value="trmE"/>
    <property type="match status" value="1"/>
</dbReference>
<comment type="caution">
    <text evidence="7">Lacks conserved residue(s) required for the propagation of feature annotation.</text>
</comment>
<feature type="binding site" evidence="7">
    <location>
        <position position="87"/>
    </location>
    <ligand>
        <name>(6S)-5-formyl-5,6,7,8-tetrahydrofolate</name>
        <dbReference type="ChEBI" id="CHEBI:57457"/>
    </ligand>
</feature>
<dbReference type="InterPro" id="IPR005225">
    <property type="entry name" value="Small_GTP-bd"/>
</dbReference>
<dbReference type="Gene3D" id="3.30.1360.120">
    <property type="entry name" value="Probable tRNA modification gtpase trme, domain 1"/>
    <property type="match status" value="1"/>
</dbReference>
<dbReference type="Pfam" id="PF10396">
    <property type="entry name" value="TrmE_N"/>
    <property type="match status" value="1"/>
</dbReference>
<dbReference type="CDD" id="cd14858">
    <property type="entry name" value="TrmE_N"/>
    <property type="match status" value="1"/>
</dbReference>
<dbReference type="InterPro" id="IPR025867">
    <property type="entry name" value="MnmE_helical"/>
</dbReference>
<evidence type="ECO:0000256" key="2">
    <source>
        <dbReference type="ARBA" id="ARBA00022694"/>
    </source>
</evidence>
<keyword evidence="7" id="KW-0963">Cytoplasm</keyword>
<keyword evidence="7 10" id="KW-0378">Hydrolase</keyword>
<organism evidence="10 11">
    <name type="scientific">Carboxylicivirga linearis</name>
    <dbReference type="NCBI Taxonomy" id="1628157"/>
    <lineage>
        <taxon>Bacteria</taxon>
        <taxon>Pseudomonadati</taxon>
        <taxon>Bacteroidota</taxon>
        <taxon>Bacteroidia</taxon>
        <taxon>Marinilabiliales</taxon>
        <taxon>Marinilabiliaceae</taxon>
        <taxon>Carboxylicivirga</taxon>
    </lineage>
</organism>
<dbReference type="InterPro" id="IPR027266">
    <property type="entry name" value="TrmE/GcvT-like"/>
</dbReference>
<dbReference type="EC" id="3.6.-.-" evidence="7"/>
<feature type="binding site" evidence="7">
    <location>
        <position position="126"/>
    </location>
    <ligand>
        <name>(6S)-5-formyl-5,6,7,8-tetrahydrofolate</name>
        <dbReference type="ChEBI" id="CHEBI:57457"/>
    </ligand>
</feature>
<evidence type="ECO:0000256" key="6">
    <source>
        <dbReference type="ARBA" id="ARBA00023134"/>
    </source>
</evidence>
<dbReference type="EMBL" id="JAGUCO010000024">
    <property type="protein sequence ID" value="MBS2100547.1"/>
    <property type="molecule type" value="Genomic_DNA"/>
</dbReference>
<comment type="cofactor">
    <cofactor evidence="7">
        <name>K(+)</name>
        <dbReference type="ChEBI" id="CHEBI:29103"/>
    </cofactor>
    <text evidence="7">Binds 1 potassium ion per subunit.</text>
</comment>
<feature type="binding site" evidence="7">
    <location>
        <position position="232"/>
    </location>
    <ligand>
        <name>K(+)</name>
        <dbReference type="ChEBI" id="CHEBI:29103"/>
    </ligand>
</feature>
<evidence type="ECO:0000313" key="11">
    <source>
        <dbReference type="Proteomes" id="UP000708576"/>
    </source>
</evidence>
<feature type="binding site" evidence="7">
    <location>
        <position position="236"/>
    </location>
    <ligand>
        <name>Mg(2+)</name>
        <dbReference type="ChEBI" id="CHEBI:18420"/>
    </ligand>
</feature>
<feature type="binding site" evidence="7">
    <location>
        <position position="251"/>
    </location>
    <ligand>
        <name>K(+)</name>
        <dbReference type="ChEBI" id="CHEBI:29103"/>
    </ligand>
</feature>
<feature type="binding site" evidence="7">
    <location>
        <begin position="276"/>
        <end position="279"/>
    </location>
    <ligand>
        <name>GTP</name>
        <dbReference type="ChEBI" id="CHEBI:37565"/>
    </ligand>
</feature>
<dbReference type="InterPro" id="IPR027417">
    <property type="entry name" value="P-loop_NTPase"/>
</dbReference>
<dbReference type="InterPro" id="IPR027368">
    <property type="entry name" value="MnmE_dom2"/>
</dbReference>
<dbReference type="PRINTS" id="PR00449">
    <property type="entry name" value="RASTRNSFRMNG"/>
</dbReference>
<dbReference type="InterPro" id="IPR004520">
    <property type="entry name" value="GTPase_MnmE"/>
</dbReference>
<comment type="similarity">
    <text evidence="1 7 8">Belongs to the TRAFAC class TrmE-Era-EngA-EngB-Septin-like GTPase superfamily. TrmE GTPase family.</text>
</comment>
<feature type="binding site" evidence="7">
    <location>
        <position position="253"/>
    </location>
    <ligand>
        <name>K(+)</name>
        <dbReference type="ChEBI" id="CHEBI:29103"/>
    </ligand>
</feature>
<sequence length="469" mass="51680">MQFNDTICAISTAQGMGAIAVIRLSGPESFSICQNIFKPAKKGKVLANEKANTIHFGTIQDKETSIDEVLISLFKNPHSFTGEDIAEIACHGSPYIQQQILQLLIRKGARLATPGEFTQRAFLNGKMDLSQAEAVADLIASRSEAARRVALQQMRGGFSNELVNLRGQLLNFISLVELELDFSEEDVEFANRDELTKLVDNISGLLTKLIKSFSLGNVIKNGIPVAIVGHTNAGKSTLLNTLLQEEKAIVSDIHGTTRDVIEDTINIEGITFRFIDTAGIRETIDKIESLGIERTYSKISKAQIVLLMLDVNDPDDKIHEAITNVKNRMNEGQQLIVVVNKTDLLEDKVVENRFHESSFRELAETDAIVPISAKHHTNIDGLTTELLKTVNLTALDNDEVIVTNARHYEALQKSLEAITRVSEGLTSGISGDFLAQDIREVLHFLGEITGQINTDEVLGNIFKNFCIGK</sequence>
<feature type="binding site" evidence="7">
    <location>
        <position position="256"/>
    </location>
    <ligand>
        <name>K(+)</name>
        <dbReference type="ChEBI" id="CHEBI:29103"/>
    </ligand>
</feature>
<evidence type="ECO:0000256" key="3">
    <source>
        <dbReference type="ARBA" id="ARBA00022741"/>
    </source>
</evidence>
<proteinExistence type="inferred from homology"/>
<reference evidence="10 11" key="1">
    <citation type="journal article" date="2015" name="Int. J. Syst. Evol. Microbiol.">
        <title>Carboxylicivirga linearis sp. nov., isolated from a sea cucumber culture pond.</title>
        <authorList>
            <person name="Wang F.Q."/>
            <person name="Zhou Y.X."/>
            <person name="Lin X.Z."/>
            <person name="Chen G.J."/>
            <person name="Du Z.J."/>
        </authorList>
    </citation>
    <scope>NUCLEOTIDE SEQUENCE [LARGE SCALE GENOMIC DNA]</scope>
    <source>
        <strain evidence="10 11">FB218</strain>
    </source>
</reference>
<keyword evidence="4 7" id="KW-0460">Magnesium</keyword>
<feature type="binding site" evidence="7">
    <location>
        <position position="257"/>
    </location>
    <ligand>
        <name>Mg(2+)</name>
        <dbReference type="ChEBI" id="CHEBI:18420"/>
    </ligand>
</feature>
<dbReference type="Pfam" id="PF01926">
    <property type="entry name" value="MMR_HSR1"/>
    <property type="match status" value="1"/>
</dbReference>
<dbReference type="HAMAP" id="MF_00379">
    <property type="entry name" value="GTPase_MnmE"/>
    <property type="match status" value="1"/>
</dbReference>
<dbReference type="Proteomes" id="UP000708576">
    <property type="component" value="Unassembled WGS sequence"/>
</dbReference>
<gene>
    <name evidence="7 10" type="primary">mnmE</name>
    <name evidence="7" type="synonym">trmE</name>
    <name evidence="10" type="ORF">KEM10_19840</name>
</gene>
<evidence type="ECO:0000256" key="8">
    <source>
        <dbReference type="RuleBase" id="RU003313"/>
    </source>
</evidence>
<dbReference type="PANTHER" id="PTHR42714:SF2">
    <property type="entry name" value="TRNA MODIFICATION GTPASE GTPBP3, MITOCHONDRIAL"/>
    <property type="match status" value="1"/>
</dbReference>
<dbReference type="NCBIfam" id="NF003661">
    <property type="entry name" value="PRK05291.1-3"/>
    <property type="match status" value="1"/>
</dbReference>
<feature type="binding site" evidence="7">
    <location>
        <begin position="251"/>
        <end position="257"/>
    </location>
    <ligand>
        <name>GTP</name>
        <dbReference type="ChEBI" id="CHEBI:37565"/>
    </ligand>
</feature>
<keyword evidence="11" id="KW-1185">Reference proteome</keyword>
<evidence type="ECO:0000256" key="7">
    <source>
        <dbReference type="HAMAP-Rule" id="MF_00379"/>
    </source>
</evidence>
<feature type="binding site" evidence="7">
    <location>
        <begin position="232"/>
        <end position="237"/>
    </location>
    <ligand>
        <name>GTP</name>
        <dbReference type="ChEBI" id="CHEBI:37565"/>
    </ligand>
</feature>
<evidence type="ECO:0000256" key="1">
    <source>
        <dbReference type="ARBA" id="ARBA00011043"/>
    </source>
</evidence>
<dbReference type="Gene3D" id="1.20.120.430">
    <property type="entry name" value="tRNA modification GTPase MnmE domain 2"/>
    <property type="match status" value="1"/>
</dbReference>
<keyword evidence="5 7" id="KW-0630">Potassium</keyword>
<accession>A0ABS5K056</accession>
<evidence type="ECO:0000256" key="4">
    <source>
        <dbReference type="ARBA" id="ARBA00022842"/>
    </source>
</evidence>
<feature type="binding site" evidence="7">
    <location>
        <position position="23"/>
    </location>
    <ligand>
        <name>(6S)-5-formyl-5,6,7,8-tetrahydrofolate</name>
        <dbReference type="ChEBI" id="CHEBI:57457"/>
    </ligand>
</feature>
<comment type="subunit">
    <text evidence="7">Homodimer. Heterotetramer of two MnmE and two MnmG subunits.</text>
</comment>
<evidence type="ECO:0000256" key="5">
    <source>
        <dbReference type="ARBA" id="ARBA00022958"/>
    </source>
</evidence>
<feature type="domain" description="TrmE-type G" evidence="9">
    <location>
        <begin position="222"/>
        <end position="391"/>
    </location>
</feature>
<dbReference type="RefSeq" id="WP_212218609.1">
    <property type="nucleotide sequence ID" value="NZ_JAGUCO010000024.1"/>
</dbReference>